<gene>
    <name evidence="4" type="ORF">AMOR_31030</name>
</gene>
<evidence type="ECO:0000256" key="2">
    <source>
        <dbReference type="PROSITE-ProRule" id="PRU00169"/>
    </source>
</evidence>
<dbReference type="Pfam" id="PF00072">
    <property type="entry name" value="Response_reg"/>
    <property type="match status" value="1"/>
</dbReference>
<sequence>MLVVEGDDSLRQLFATLLRHLDVVPVSADDAETAVAALRQEAPPDVVLLDTRLPATDRAAVLSAIRSDPELEHVPIVTMGTGTNAPPAVVAHLVMPFRLAEFTTILLALLYPESAGA</sequence>
<keyword evidence="1 2" id="KW-0597">Phosphoprotein</keyword>
<dbReference type="PROSITE" id="PS50110">
    <property type="entry name" value="RESPONSE_REGULATORY"/>
    <property type="match status" value="1"/>
</dbReference>
<dbReference type="CDD" id="cd00156">
    <property type="entry name" value="REC"/>
    <property type="match status" value="1"/>
</dbReference>
<keyword evidence="5" id="KW-1185">Reference proteome</keyword>
<reference evidence="5" key="1">
    <citation type="journal article" date="2022" name="Int. J. Syst. Evol. Microbiol.">
        <title>Anaeromyxobacter oryzae sp. nov., Anaeromyxobacter diazotrophicus sp. nov. and Anaeromyxobacter paludicola sp. nov., isolated from paddy soils.</title>
        <authorList>
            <person name="Itoh H."/>
            <person name="Xu Z."/>
            <person name="Mise K."/>
            <person name="Masuda Y."/>
            <person name="Ushijima N."/>
            <person name="Hayakawa C."/>
            <person name="Shiratori Y."/>
            <person name="Senoo K."/>
        </authorList>
    </citation>
    <scope>NUCLEOTIDE SEQUENCE [LARGE SCALE GENOMIC DNA]</scope>
    <source>
        <strain evidence="5">Red232</strain>
    </source>
</reference>
<feature type="modified residue" description="4-aspartylphosphate" evidence="2">
    <location>
        <position position="50"/>
    </location>
</feature>
<dbReference type="PANTHER" id="PTHR44591">
    <property type="entry name" value="STRESS RESPONSE REGULATOR PROTEIN 1"/>
    <property type="match status" value="1"/>
</dbReference>
<name>A0ABN6MT21_9BACT</name>
<dbReference type="Gene3D" id="3.40.50.2300">
    <property type="match status" value="1"/>
</dbReference>
<dbReference type="SUPFAM" id="SSF52172">
    <property type="entry name" value="CheY-like"/>
    <property type="match status" value="1"/>
</dbReference>
<evidence type="ECO:0000313" key="4">
    <source>
        <dbReference type="EMBL" id="BDG04107.1"/>
    </source>
</evidence>
<organism evidence="4 5">
    <name type="scientific">Anaeromyxobacter oryzae</name>
    <dbReference type="NCBI Taxonomy" id="2918170"/>
    <lineage>
        <taxon>Bacteria</taxon>
        <taxon>Pseudomonadati</taxon>
        <taxon>Myxococcota</taxon>
        <taxon>Myxococcia</taxon>
        <taxon>Myxococcales</taxon>
        <taxon>Cystobacterineae</taxon>
        <taxon>Anaeromyxobacteraceae</taxon>
        <taxon>Anaeromyxobacter</taxon>
    </lineage>
</organism>
<evidence type="ECO:0000256" key="1">
    <source>
        <dbReference type="ARBA" id="ARBA00022553"/>
    </source>
</evidence>
<feature type="domain" description="Response regulatory" evidence="3">
    <location>
        <begin position="1"/>
        <end position="110"/>
    </location>
</feature>
<dbReference type="InterPro" id="IPR050595">
    <property type="entry name" value="Bact_response_regulator"/>
</dbReference>
<dbReference type="EMBL" id="AP025591">
    <property type="protein sequence ID" value="BDG04107.1"/>
    <property type="molecule type" value="Genomic_DNA"/>
</dbReference>
<dbReference type="PANTHER" id="PTHR44591:SF23">
    <property type="entry name" value="CHEY SUBFAMILY"/>
    <property type="match status" value="1"/>
</dbReference>
<dbReference type="Proteomes" id="UP001162891">
    <property type="component" value="Chromosome"/>
</dbReference>
<accession>A0ABN6MT21</accession>
<protein>
    <recommendedName>
        <fullName evidence="3">Response regulatory domain-containing protein</fullName>
    </recommendedName>
</protein>
<evidence type="ECO:0000313" key="5">
    <source>
        <dbReference type="Proteomes" id="UP001162891"/>
    </source>
</evidence>
<dbReference type="InterPro" id="IPR011006">
    <property type="entry name" value="CheY-like_superfamily"/>
</dbReference>
<dbReference type="SMART" id="SM00448">
    <property type="entry name" value="REC"/>
    <property type="match status" value="1"/>
</dbReference>
<evidence type="ECO:0000259" key="3">
    <source>
        <dbReference type="PROSITE" id="PS50110"/>
    </source>
</evidence>
<proteinExistence type="predicted"/>
<dbReference type="InterPro" id="IPR001789">
    <property type="entry name" value="Sig_transdc_resp-reg_receiver"/>
</dbReference>